<evidence type="ECO:0000256" key="6">
    <source>
        <dbReference type="ARBA" id="ARBA00048117"/>
    </source>
</evidence>
<evidence type="ECO:0000256" key="5">
    <source>
        <dbReference type="ARBA" id="ARBA00023315"/>
    </source>
</evidence>
<dbReference type="InterPro" id="IPR017861">
    <property type="entry name" value="KAE1/TsaD"/>
</dbReference>
<evidence type="ECO:0000313" key="9">
    <source>
        <dbReference type="EMBL" id="KAK1933058.1"/>
    </source>
</evidence>
<dbReference type="PRINTS" id="PR00789">
    <property type="entry name" value="OSIALOPTASE"/>
</dbReference>
<keyword evidence="2" id="KW-0808">Transferase</keyword>
<sequence>MNAEIHNVRKLINYSILLAICLAQPGVHCVRCRGTVAALDNAAYPIQCGFIQSSAYKRHETAVYTRILPVATEVDEIPPTYAQQLSYHRRELLKSAPPLGSKYYIIAIETSCDDACVAILSSDGDVLAEEHASNPESLVKYGGIKPDEYSRFHSLHIDTIIQAAIEKSGVSMSEVKRIAVTRGPGMNICLKVGYDAALKLAATYGIPIIGENHLAGHCLSPLIKGHQFKVTYGKRAIPSTDLKYPFLSLLLSGGHSQIYVVENAAKFHMLSDTMDHYAGNVLHKCARDLGLSLHNGGGPSIEAAAKRVQGAPLFDMTEPCKDMCFTSFCFSGIQTQLRDIILNLREQYGDDFQRSHPDIVDQLAHTCQEVVFKQILRQVKKALDICDNLFGINQLVVVGGVSCNERLREMLAEMLKNRYRTTSERTALFTKRMYGYIQKFGPLRRLDRSDTHDNILIRNLLERMRGVKDVPQFLKLLWSQDLYPDLLQRREGVHLSVQHKNALYSASLQAYLSLLSDEAVQNLHRNIHQRREWALKALQPSRRIMAELEKFELLEGSALISRSMNANPKPPKQWELFTTSGRYCTDNAVMIGNSLLEKHRIGVDGLPHGTFEENVTDKWNLASRRHWELLSDISLLHSLTEY</sequence>
<feature type="signal peptide" evidence="7">
    <location>
        <begin position="1"/>
        <end position="29"/>
    </location>
</feature>
<name>A0AAD9G738_BABDI</name>
<dbReference type="EMBL" id="JAHBMH010000073">
    <property type="protein sequence ID" value="KAK1933058.1"/>
    <property type="molecule type" value="Genomic_DNA"/>
</dbReference>
<comment type="catalytic activity">
    <reaction evidence="6">
        <text>L-threonylcarbamoyladenylate + adenosine(37) in tRNA = N(6)-L-threonylcarbamoyladenosine(37) in tRNA + AMP + H(+)</text>
        <dbReference type="Rhea" id="RHEA:37059"/>
        <dbReference type="Rhea" id="RHEA-COMP:10162"/>
        <dbReference type="Rhea" id="RHEA-COMP:10163"/>
        <dbReference type="ChEBI" id="CHEBI:15378"/>
        <dbReference type="ChEBI" id="CHEBI:73682"/>
        <dbReference type="ChEBI" id="CHEBI:74411"/>
        <dbReference type="ChEBI" id="CHEBI:74418"/>
        <dbReference type="ChEBI" id="CHEBI:456215"/>
        <dbReference type="EC" id="2.3.1.234"/>
    </reaction>
</comment>
<feature type="domain" description="Gcp-like" evidence="8">
    <location>
        <begin position="126"/>
        <end position="417"/>
    </location>
</feature>
<comment type="caution">
    <text evidence="9">The sequence shown here is derived from an EMBL/GenBank/DDBJ whole genome shotgun (WGS) entry which is preliminary data.</text>
</comment>
<keyword evidence="7" id="KW-0732">Signal</keyword>
<accession>A0AAD9G738</accession>
<dbReference type="GO" id="GO:0005739">
    <property type="term" value="C:mitochondrion"/>
    <property type="evidence" value="ECO:0007669"/>
    <property type="project" value="TreeGrafter"/>
</dbReference>
<evidence type="ECO:0000256" key="2">
    <source>
        <dbReference type="ARBA" id="ARBA00022679"/>
    </source>
</evidence>
<dbReference type="Pfam" id="PF00814">
    <property type="entry name" value="TsaD"/>
    <property type="match status" value="1"/>
</dbReference>
<dbReference type="InterPro" id="IPR000905">
    <property type="entry name" value="Gcp-like_dom"/>
</dbReference>
<dbReference type="GO" id="GO:0008033">
    <property type="term" value="P:tRNA processing"/>
    <property type="evidence" value="ECO:0007669"/>
    <property type="project" value="UniProtKB-KW"/>
</dbReference>
<evidence type="ECO:0000259" key="8">
    <source>
        <dbReference type="Pfam" id="PF00814"/>
    </source>
</evidence>
<dbReference type="InterPro" id="IPR043129">
    <property type="entry name" value="ATPase_NBD"/>
</dbReference>
<dbReference type="EC" id="2.3.1.234" evidence="1"/>
<evidence type="ECO:0000256" key="3">
    <source>
        <dbReference type="ARBA" id="ARBA00022694"/>
    </source>
</evidence>
<organism evidence="9 10">
    <name type="scientific">Babesia divergens</name>
    <dbReference type="NCBI Taxonomy" id="32595"/>
    <lineage>
        <taxon>Eukaryota</taxon>
        <taxon>Sar</taxon>
        <taxon>Alveolata</taxon>
        <taxon>Apicomplexa</taxon>
        <taxon>Aconoidasida</taxon>
        <taxon>Piroplasmida</taxon>
        <taxon>Babesiidae</taxon>
        <taxon>Babesia</taxon>
    </lineage>
</organism>
<keyword evidence="4" id="KW-0479">Metal-binding</keyword>
<reference evidence="9" key="1">
    <citation type="journal article" date="2014" name="Nucleic Acids Res.">
        <title>The evolutionary dynamics of variant antigen genes in Babesia reveal a history of genomic innovation underlying host-parasite interaction.</title>
        <authorList>
            <person name="Jackson A.P."/>
            <person name="Otto T.D."/>
            <person name="Darby A."/>
            <person name="Ramaprasad A."/>
            <person name="Xia D."/>
            <person name="Echaide I.E."/>
            <person name="Farber M."/>
            <person name="Gahlot S."/>
            <person name="Gamble J."/>
            <person name="Gupta D."/>
            <person name="Gupta Y."/>
            <person name="Jackson L."/>
            <person name="Malandrin L."/>
            <person name="Malas T.B."/>
            <person name="Moussa E."/>
            <person name="Nair M."/>
            <person name="Reid A.J."/>
            <person name="Sanders M."/>
            <person name="Sharma J."/>
            <person name="Tracey A."/>
            <person name="Quail M.A."/>
            <person name="Weir W."/>
            <person name="Wastling J.M."/>
            <person name="Hall N."/>
            <person name="Willadsen P."/>
            <person name="Lingelbach K."/>
            <person name="Shiels B."/>
            <person name="Tait A."/>
            <person name="Berriman M."/>
            <person name="Allred D.R."/>
            <person name="Pain A."/>
        </authorList>
    </citation>
    <scope>NUCLEOTIDE SEQUENCE</scope>
    <source>
        <strain evidence="9">1802A</strain>
    </source>
</reference>
<dbReference type="GO" id="GO:0061711">
    <property type="term" value="F:tRNA N(6)-L-threonylcarbamoyladenine synthase activity"/>
    <property type="evidence" value="ECO:0007669"/>
    <property type="project" value="UniProtKB-EC"/>
</dbReference>
<dbReference type="NCBIfam" id="TIGR00329">
    <property type="entry name" value="gcp_kae1"/>
    <property type="match status" value="1"/>
</dbReference>
<dbReference type="Proteomes" id="UP001195914">
    <property type="component" value="Unassembled WGS sequence"/>
</dbReference>
<evidence type="ECO:0000256" key="7">
    <source>
        <dbReference type="SAM" id="SignalP"/>
    </source>
</evidence>
<dbReference type="PANTHER" id="PTHR11735:SF6">
    <property type="entry name" value="TRNA N6-ADENOSINE THREONYLCARBAMOYLTRANSFERASE, MITOCHONDRIAL"/>
    <property type="match status" value="1"/>
</dbReference>
<evidence type="ECO:0000313" key="10">
    <source>
        <dbReference type="Proteomes" id="UP001195914"/>
    </source>
</evidence>
<dbReference type="GO" id="GO:0046872">
    <property type="term" value="F:metal ion binding"/>
    <property type="evidence" value="ECO:0007669"/>
    <property type="project" value="UniProtKB-KW"/>
</dbReference>
<dbReference type="Gene3D" id="3.30.420.40">
    <property type="match status" value="2"/>
</dbReference>
<feature type="chain" id="PRO_5042171102" description="N(6)-L-threonylcarbamoyladenine synthase" evidence="7">
    <location>
        <begin position="30"/>
        <end position="642"/>
    </location>
</feature>
<reference evidence="9" key="2">
    <citation type="submission" date="2021-05" db="EMBL/GenBank/DDBJ databases">
        <authorList>
            <person name="Pain A."/>
        </authorList>
    </citation>
    <scope>NUCLEOTIDE SEQUENCE</scope>
    <source>
        <strain evidence="9">1802A</strain>
    </source>
</reference>
<proteinExistence type="predicted"/>
<keyword evidence="3" id="KW-0819">tRNA processing</keyword>
<protein>
    <recommendedName>
        <fullName evidence="1">N(6)-L-threonylcarbamoyladenine synthase</fullName>
        <ecNumber evidence="1">2.3.1.234</ecNumber>
    </recommendedName>
</protein>
<gene>
    <name evidence="9" type="ORF">X943_002004</name>
</gene>
<dbReference type="PANTHER" id="PTHR11735">
    <property type="entry name" value="TRNA N6-ADENOSINE THREONYLCARBAMOYLTRANSFERASE"/>
    <property type="match status" value="1"/>
</dbReference>
<dbReference type="AlphaFoldDB" id="A0AAD9G738"/>
<evidence type="ECO:0000256" key="1">
    <source>
        <dbReference type="ARBA" id="ARBA00012156"/>
    </source>
</evidence>
<keyword evidence="10" id="KW-1185">Reference proteome</keyword>
<dbReference type="SUPFAM" id="SSF53067">
    <property type="entry name" value="Actin-like ATPase domain"/>
    <property type="match status" value="1"/>
</dbReference>
<keyword evidence="5" id="KW-0012">Acyltransferase</keyword>
<evidence type="ECO:0000256" key="4">
    <source>
        <dbReference type="ARBA" id="ARBA00022723"/>
    </source>
</evidence>